<feature type="domain" description="NAB co-repressor" evidence="1">
    <location>
        <begin position="132"/>
        <end position="178"/>
    </location>
</feature>
<sequence length="268" mass="27579">MVPAEEEALQRAVVEVLSEIPNNAYDLKPRPEATGLEAACYEQAVSLARAIPGLGLNMATPSGLLGLITNQVRLEAVRDLAAIHGRSAASGAGGSGGQGTASASVGGRIPGVLGNAGSPAGMAPPPLPPGALLTPYEVACNEAAAYLASGMPALLTHRRDLADLAKKAVRLCGCIFSHTPTTLMDKIGGGYRFYCSDQMSELDLSAAERLLTNSLEENDEIVEALSALGLHSITSGSLSPAISESSTDTVQYGFARSDGVFSNIMNPK</sequence>
<accession>A0A448WK32</accession>
<evidence type="ECO:0000313" key="3">
    <source>
        <dbReference type="Proteomes" id="UP000784294"/>
    </source>
</evidence>
<dbReference type="Proteomes" id="UP000784294">
    <property type="component" value="Unassembled WGS sequence"/>
</dbReference>
<dbReference type="Pfam" id="PF04905">
    <property type="entry name" value="NCD2"/>
    <property type="match status" value="1"/>
</dbReference>
<keyword evidence="3" id="KW-1185">Reference proteome</keyword>
<dbReference type="AlphaFoldDB" id="A0A448WK32"/>
<evidence type="ECO:0000313" key="2">
    <source>
        <dbReference type="EMBL" id="VEL13692.1"/>
    </source>
</evidence>
<dbReference type="InterPro" id="IPR006989">
    <property type="entry name" value="NAB_co-repressor_dom"/>
</dbReference>
<name>A0A448WK32_9PLAT</name>
<comment type="caution">
    <text evidence="2">The sequence shown here is derived from an EMBL/GenBank/DDBJ whole genome shotgun (WGS) entry which is preliminary data.</text>
</comment>
<protein>
    <recommendedName>
        <fullName evidence="1">NAB co-repressor domain-containing protein</fullName>
    </recommendedName>
</protein>
<organism evidence="2 3">
    <name type="scientific">Protopolystoma xenopodis</name>
    <dbReference type="NCBI Taxonomy" id="117903"/>
    <lineage>
        <taxon>Eukaryota</taxon>
        <taxon>Metazoa</taxon>
        <taxon>Spiralia</taxon>
        <taxon>Lophotrochozoa</taxon>
        <taxon>Platyhelminthes</taxon>
        <taxon>Monogenea</taxon>
        <taxon>Polyopisthocotylea</taxon>
        <taxon>Polystomatidea</taxon>
        <taxon>Polystomatidae</taxon>
        <taxon>Protopolystoma</taxon>
    </lineage>
</organism>
<proteinExistence type="predicted"/>
<dbReference type="InterPro" id="IPR038398">
    <property type="entry name" value="NCD2_sf"/>
</dbReference>
<dbReference type="GO" id="GO:0045892">
    <property type="term" value="P:negative regulation of DNA-templated transcription"/>
    <property type="evidence" value="ECO:0007669"/>
    <property type="project" value="InterPro"/>
</dbReference>
<reference evidence="2" key="1">
    <citation type="submission" date="2018-11" db="EMBL/GenBank/DDBJ databases">
        <authorList>
            <consortium name="Pathogen Informatics"/>
        </authorList>
    </citation>
    <scope>NUCLEOTIDE SEQUENCE</scope>
</reference>
<dbReference type="EMBL" id="CAAALY010018610">
    <property type="protein sequence ID" value="VEL13692.1"/>
    <property type="molecule type" value="Genomic_DNA"/>
</dbReference>
<gene>
    <name evidence="2" type="ORF">PXEA_LOCUS7132</name>
</gene>
<dbReference type="Gene3D" id="1.20.120.2010">
    <property type="entry name" value="NAB conserved domain 2"/>
    <property type="match status" value="1"/>
</dbReference>
<evidence type="ECO:0000259" key="1">
    <source>
        <dbReference type="Pfam" id="PF04905"/>
    </source>
</evidence>
<dbReference type="GO" id="GO:0005634">
    <property type="term" value="C:nucleus"/>
    <property type="evidence" value="ECO:0007669"/>
    <property type="project" value="InterPro"/>
</dbReference>